<dbReference type="PANTHER" id="PTHR10774:SF214">
    <property type="entry name" value="CALCIUM-DEPENDENT LIPID-BINDING (CALB DOMAIN) FAMILY PROTEIN-RELATED"/>
    <property type="match status" value="1"/>
</dbReference>
<reference evidence="1 2" key="1">
    <citation type="journal article" date="2016" name="G3 (Bethesda)">
        <title>First Draft Assembly and Annotation of the Genome of a California Endemic Oak Quercus lobata Nee (Fagaceae).</title>
        <authorList>
            <person name="Sork V.L."/>
            <person name="Fitz-Gibbon S.T."/>
            <person name="Puiu D."/>
            <person name="Crepeau M."/>
            <person name="Gugger P.F."/>
            <person name="Sherman R."/>
            <person name="Stevens K."/>
            <person name="Langley C.H."/>
            <person name="Pellegrini M."/>
            <person name="Salzberg S.L."/>
        </authorList>
    </citation>
    <scope>NUCLEOTIDE SEQUENCE [LARGE SCALE GENOMIC DNA]</scope>
    <source>
        <strain evidence="1 2">cv. SW786</strain>
    </source>
</reference>
<evidence type="ECO:0000313" key="1">
    <source>
        <dbReference type="EnsemblPlants" id="QL11p050038:mrna"/>
    </source>
</evidence>
<dbReference type="GO" id="GO:0008289">
    <property type="term" value="F:lipid binding"/>
    <property type="evidence" value="ECO:0007669"/>
    <property type="project" value="InterPro"/>
</dbReference>
<dbReference type="GO" id="GO:0005783">
    <property type="term" value="C:endoplasmic reticulum"/>
    <property type="evidence" value="ECO:0007669"/>
    <property type="project" value="TreeGrafter"/>
</dbReference>
<name>A0A7N2N0M0_QUELO</name>
<proteinExistence type="predicted"/>
<dbReference type="AlphaFoldDB" id="A0A7N2N0M0"/>
<protein>
    <submittedName>
        <fullName evidence="1">Uncharacterized protein</fullName>
    </submittedName>
</protein>
<evidence type="ECO:0000313" key="2">
    <source>
        <dbReference type="Proteomes" id="UP000594261"/>
    </source>
</evidence>
<reference evidence="1" key="2">
    <citation type="submission" date="2021-01" db="UniProtKB">
        <authorList>
            <consortium name="EnsemblPlants"/>
        </authorList>
    </citation>
    <scope>IDENTIFICATION</scope>
</reference>
<dbReference type="PANTHER" id="PTHR10774">
    <property type="entry name" value="EXTENDED SYNAPTOTAGMIN-RELATED"/>
    <property type="match status" value="1"/>
</dbReference>
<dbReference type="Proteomes" id="UP000594261">
    <property type="component" value="Chromosome 11"/>
</dbReference>
<dbReference type="InterPro" id="IPR045050">
    <property type="entry name" value="Synaptotagmin_plant"/>
</dbReference>
<accession>A0A7N2N0M0</accession>
<dbReference type="Gramene" id="QL11p050038:mrna">
    <property type="protein sequence ID" value="QL11p050038:mrna"/>
    <property type="gene ID" value="QL11p050038"/>
</dbReference>
<organism evidence="1 2">
    <name type="scientific">Quercus lobata</name>
    <name type="common">Valley oak</name>
    <dbReference type="NCBI Taxonomy" id="97700"/>
    <lineage>
        <taxon>Eukaryota</taxon>
        <taxon>Viridiplantae</taxon>
        <taxon>Streptophyta</taxon>
        <taxon>Embryophyta</taxon>
        <taxon>Tracheophyta</taxon>
        <taxon>Spermatophyta</taxon>
        <taxon>Magnoliopsida</taxon>
        <taxon>eudicotyledons</taxon>
        <taxon>Gunneridae</taxon>
        <taxon>Pentapetalae</taxon>
        <taxon>rosids</taxon>
        <taxon>fabids</taxon>
        <taxon>Fagales</taxon>
        <taxon>Fagaceae</taxon>
        <taxon>Quercus</taxon>
    </lineage>
</organism>
<dbReference type="EnsemblPlants" id="QL11p050038:mrna">
    <property type="protein sequence ID" value="QL11p050038:mrna"/>
    <property type="gene ID" value="QL11p050038"/>
</dbReference>
<dbReference type="EMBL" id="LRBV02000011">
    <property type="status" value="NOT_ANNOTATED_CDS"/>
    <property type="molecule type" value="Genomic_DNA"/>
</dbReference>
<dbReference type="InParanoid" id="A0A7N2N0M0"/>
<keyword evidence="2" id="KW-1185">Reference proteome</keyword>
<sequence length="113" mass="12772">MSGMKVYLTDEKVLIMEPSIKWAGNPNVTVAVKAFGLKATVQVFAAPRITLKPLVPSLPCFANIHVSLMDKLIRETVEAEKERKKEKRRSISWLIIGLQQEYKKHDYGTGNKC</sequence>